<accession>A0ABP0IE35</accession>
<evidence type="ECO:0000256" key="7">
    <source>
        <dbReference type="ARBA" id="ARBA00023157"/>
    </source>
</evidence>
<feature type="domain" description="Fucolectin tachylectin-4 pentraxin-1" evidence="9">
    <location>
        <begin position="423"/>
        <end position="562"/>
    </location>
</feature>
<feature type="chain" id="PRO_5047361750" evidence="8">
    <location>
        <begin position="19"/>
        <end position="563"/>
    </location>
</feature>
<dbReference type="InterPro" id="IPR006585">
    <property type="entry name" value="FTP1"/>
</dbReference>
<sequence length="563" mass="62848">MHFLRWTCLLLQIIDVQGLALDYLEIGTADFDTLAQQLHGTEGVAGLSVEPVEVGIQWEHFQRLPERPPLLQKLRAAVAEADGEAELYVVRQEYMEPQCSNETVRELGLPYCLPWWFRATASLHRPAALVSVHAGPKALEAQVAVRVPTVSYASLMRRYGVTRLHLLKIDTEGFDVFILKQMLAWGEMTGQYPERLQFERNNLTDVQESQQILEALQAAYDCWIPAAEDDVQCLRLGDLAVGQPYASSGVSFPTPWWRLQLPDRLQVAGVRISLEDKDSLVVKVGDSLGIHLNRLCGPVQSTETGAVVARCALEGRYVMLLGTSQPRQVEVLGPRTAFGAFRLSLGQRCCHRGCNSSDTSLFEGYDPQCERRCREDHSCHFFTSFNSLWCITYADCEEELPERDAASVTFGLWPRELLPLPILRSSAQQSSVDWGGEAHRAIDGIFDPHFLRGSCSHTAQESQNSWWAARVDPETATAVTAVRVLGRWDCCHERLDGWEVRVGFDPDVLRNPRCGTVQSPLAAGGRRTIHCGQAMVGDMVGVVLPSGEPLTLCEVEVFGPYRW</sequence>
<keyword evidence="6" id="KW-0106">Calcium</keyword>
<evidence type="ECO:0000256" key="3">
    <source>
        <dbReference type="ARBA" id="ARBA00011233"/>
    </source>
</evidence>
<dbReference type="SUPFAM" id="SSF49785">
    <property type="entry name" value="Galactose-binding domain-like"/>
    <property type="match status" value="1"/>
</dbReference>
<keyword evidence="7" id="KW-1015">Disulfide bond</keyword>
<keyword evidence="5" id="KW-0430">Lectin</keyword>
<dbReference type="EMBL" id="CAXAMM010003392">
    <property type="protein sequence ID" value="CAK8999757.1"/>
    <property type="molecule type" value="Genomic_DNA"/>
</dbReference>
<evidence type="ECO:0000313" key="11">
    <source>
        <dbReference type="Proteomes" id="UP001642464"/>
    </source>
</evidence>
<dbReference type="InterPro" id="IPR008979">
    <property type="entry name" value="Galactose-bd-like_sf"/>
</dbReference>
<evidence type="ECO:0000256" key="5">
    <source>
        <dbReference type="ARBA" id="ARBA00022734"/>
    </source>
</evidence>
<name>A0ABP0IE35_9DINO</name>
<keyword evidence="11" id="KW-1185">Reference proteome</keyword>
<evidence type="ECO:0000256" key="2">
    <source>
        <dbReference type="ARBA" id="ARBA00010147"/>
    </source>
</evidence>
<evidence type="ECO:0000256" key="1">
    <source>
        <dbReference type="ARBA" id="ARBA00002219"/>
    </source>
</evidence>
<protein>
    <submittedName>
        <fullName evidence="10">Fucolectin-3</fullName>
    </submittedName>
</protein>
<comment type="similarity">
    <text evidence="2">Belongs to the fucolectin family.</text>
</comment>
<gene>
    <name evidence="10" type="ORF">SCF082_LOCUS6197</name>
</gene>
<reference evidence="10 11" key="1">
    <citation type="submission" date="2024-02" db="EMBL/GenBank/DDBJ databases">
        <authorList>
            <person name="Chen Y."/>
            <person name="Shah S."/>
            <person name="Dougan E. K."/>
            <person name="Thang M."/>
            <person name="Chan C."/>
        </authorList>
    </citation>
    <scope>NUCLEOTIDE SEQUENCE [LARGE SCALE GENOMIC DNA]</scope>
</reference>
<evidence type="ECO:0000259" key="9">
    <source>
        <dbReference type="SMART" id="SM00607"/>
    </source>
</evidence>
<comment type="function">
    <text evidence="1">Acts as a defensive agent. Recognizes blood group fucosylated oligosaccharides including A, B, H and Lewis B-type antigens. Does not recognize Lewis A antigen and has low affinity for monovalent haptens.</text>
</comment>
<keyword evidence="8" id="KW-0732">Signal</keyword>
<dbReference type="Gene3D" id="2.60.120.260">
    <property type="entry name" value="Galactose-binding domain-like"/>
    <property type="match status" value="1"/>
</dbReference>
<evidence type="ECO:0000256" key="6">
    <source>
        <dbReference type="ARBA" id="ARBA00022837"/>
    </source>
</evidence>
<dbReference type="PANTHER" id="PTHR45713:SF6">
    <property type="entry name" value="F5_8 TYPE C DOMAIN-CONTAINING PROTEIN"/>
    <property type="match status" value="1"/>
</dbReference>
<feature type="signal peptide" evidence="8">
    <location>
        <begin position="1"/>
        <end position="18"/>
    </location>
</feature>
<dbReference type="SMART" id="SM00607">
    <property type="entry name" value="FTP"/>
    <property type="match status" value="1"/>
</dbReference>
<comment type="caution">
    <text evidence="10">The sequence shown here is derived from an EMBL/GenBank/DDBJ whole genome shotgun (WGS) entry which is preliminary data.</text>
</comment>
<evidence type="ECO:0000256" key="4">
    <source>
        <dbReference type="ARBA" id="ARBA00022723"/>
    </source>
</evidence>
<proteinExistence type="inferred from homology"/>
<dbReference type="InterPro" id="IPR051941">
    <property type="entry name" value="BG_Antigen-Binding_Lectin"/>
</dbReference>
<dbReference type="Pfam" id="PF22633">
    <property type="entry name" value="F5_F8_type_C_2"/>
    <property type="match status" value="1"/>
</dbReference>
<dbReference type="PANTHER" id="PTHR45713">
    <property type="entry name" value="FTP DOMAIN-CONTAINING PROTEIN"/>
    <property type="match status" value="1"/>
</dbReference>
<comment type="subunit">
    <text evidence="3">Homotrimer.</text>
</comment>
<organism evidence="10 11">
    <name type="scientific">Durusdinium trenchii</name>
    <dbReference type="NCBI Taxonomy" id="1381693"/>
    <lineage>
        <taxon>Eukaryota</taxon>
        <taxon>Sar</taxon>
        <taxon>Alveolata</taxon>
        <taxon>Dinophyceae</taxon>
        <taxon>Suessiales</taxon>
        <taxon>Symbiodiniaceae</taxon>
        <taxon>Durusdinium</taxon>
    </lineage>
</organism>
<evidence type="ECO:0000313" key="10">
    <source>
        <dbReference type="EMBL" id="CAK8999757.1"/>
    </source>
</evidence>
<keyword evidence="4" id="KW-0479">Metal-binding</keyword>
<evidence type="ECO:0000256" key="8">
    <source>
        <dbReference type="SAM" id="SignalP"/>
    </source>
</evidence>
<dbReference type="Proteomes" id="UP001642464">
    <property type="component" value="Unassembled WGS sequence"/>
</dbReference>